<reference evidence="10" key="1">
    <citation type="submission" date="2019-12" db="EMBL/GenBank/DDBJ databases">
        <title>Clostridiaceae gen. nov. sp. nov., isolated from sediment in Xinjiang, China.</title>
        <authorList>
            <person name="Zhang R."/>
        </authorList>
    </citation>
    <scope>NUCLEOTIDE SEQUENCE</scope>
    <source>
        <strain evidence="10">D2Q-11</strain>
    </source>
</reference>
<evidence type="ECO:0000256" key="5">
    <source>
        <dbReference type="ARBA" id="ARBA00022723"/>
    </source>
</evidence>
<evidence type="ECO:0000256" key="8">
    <source>
        <dbReference type="ARBA" id="ARBA00022833"/>
    </source>
</evidence>
<dbReference type="Gene3D" id="3.40.390.30">
    <property type="entry name" value="Metalloproteases ('zincins'), catalytic domain"/>
    <property type="match status" value="1"/>
</dbReference>
<proteinExistence type="inferred from homology"/>
<keyword evidence="8 9" id="KW-0862">Zinc</keyword>
<keyword evidence="6 9" id="KW-0255">Endonuclease</keyword>
<comment type="cofactor">
    <cofactor evidence="9">
        <name>Zn(2+)</name>
        <dbReference type="ChEBI" id="CHEBI:29105"/>
    </cofactor>
    <text evidence="9">Binds 1 zinc ion.</text>
</comment>
<evidence type="ECO:0000313" key="11">
    <source>
        <dbReference type="Proteomes" id="UP000724672"/>
    </source>
</evidence>
<protein>
    <recommendedName>
        <fullName evidence="9">Endoribonuclease YbeY</fullName>
        <ecNumber evidence="9">3.1.-.-</ecNumber>
    </recommendedName>
</protein>
<keyword evidence="7 9" id="KW-0378">Hydrolase</keyword>
<dbReference type="PANTHER" id="PTHR46986:SF1">
    <property type="entry name" value="ENDORIBONUCLEASE YBEY, CHLOROPLASTIC"/>
    <property type="match status" value="1"/>
</dbReference>
<keyword evidence="4 9" id="KW-0540">Nuclease</keyword>
<dbReference type="GO" id="GO:0004222">
    <property type="term" value="F:metalloendopeptidase activity"/>
    <property type="evidence" value="ECO:0007669"/>
    <property type="project" value="InterPro"/>
</dbReference>
<evidence type="ECO:0000256" key="2">
    <source>
        <dbReference type="ARBA" id="ARBA00022517"/>
    </source>
</evidence>
<comment type="caution">
    <text evidence="10">The sequence shown here is derived from an EMBL/GenBank/DDBJ whole genome shotgun (WGS) entry which is preliminary data.</text>
</comment>
<feature type="binding site" evidence="9">
    <location>
        <position position="122"/>
    </location>
    <ligand>
        <name>Zn(2+)</name>
        <dbReference type="ChEBI" id="CHEBI:29105"/>
        <note>catalytic</note>
    </ligand>
</feature>
<dbReference type="EC" id="3.1.-.-" evidence="9"/>
<keyword evidence="5 9" id="KW-0479">Metal-binding</keyword>
<evidence type="ECO:0000256" key="6">
    <source>
        <dbReference type="ARBA" id="ARBA00022759"/>
    </source>
</evidence>
<dbReference type="InterPro" id="IPR023091">
    <property type="entry name" value="MetalPrtase_cat_dom_sf_prd"/>
</dbReference>
<dbReference type="SUPFAM" id="SSF55486">
    <property type="entry name" value="Metalloproteases ('zincins'), catalytic domain"/>
    <property type="match status" value="1"/>
</dbReference>
<dbReference type="RefSeq" id="WP_203364833.1">
    <property type="nucleotide sequence ID" value="NZ_WSFT01000005.1"/>
</dbReference>
<dbReference type="HAMAP" id="MF_00009">
    <property type="entry name" value="Endoribonucl_YbeY"/>
    <property type="match status" value="1"/>
</dbReference>
<evidence type="ECO:0000256" key="1">
    <source>
        <dbReference type="ARBA" id="ARBA00010875"/>
    </source>
</evidence>
<keyword evidence="2 9" id="KW-0690">Ribosome biogenesis</keyword>
<keyword evidence="9" id="KW-0963">Cytoplasm</keyword>
<comment type="subcellular location">
    <subcellularLocation>
        <location evidence="9">Cytoplasm</location>
    </subcellularLocation>
</comment>
<dbReference type="GO" id="GO:0008270">
    <property type="term" value="F:zinc ion binding"/>
    <property type="evidence" value="ECO:0007669"/>
    <property type="project" value="UniProtKB-UniRule"/>
</dbReference>
<dbReference type="EMBL" id="WSFT01000005">
    <property type="protein sequence ID" value="MBS4536901.1"/>
    <property type="molecule type" value="Genomic_DNA"/>
</dbReference>
<feature type="binding site" evidence="9">
    <location>
        <position position="118"/>
    </location>
    <ligand>
        <name>Zn(2+)</name>
        <dbReference type="ChEBI" id="CHEBI:29105"/>
        <note>catalytic</note>
    </ligand>
</feature>
<dbReference type="AlphaFoldDB" id="A0A942Z504"/>
<evidence type="ECO:0000313" key="10">
    <source>
        <dbReference type="EMBL" id="MBS4536901.1"/>
    </source>
</evidence>
<sequence>MEVYIDNRQTEILLEVDIEQTINSVVEECLKYEDYGTDYEISVSFVNNKEIKDLNTKFRGKNKETDVLSFPMEDENDINIEGQVPILGDIVISAQKAQEQAEDYNHSLRREIAYLTAHSMFHLMGYDHMNEEDKKIMRNKEKQIMKNLGIFKN</sequence>
<name>A0A942Z504_9FIRM</name>
<evidence type="ECO:0000256" key="7">
    <source>
        <dbReference type="ARBA" id="ARBA00022801"/>
    </source>
</evidence>
<evidence type="ECO:0000256" key="3">
    <source>
        <dbReference type="ARBA" id="ARBA00022552"/>
    </source>
</evidence>
<evidence type="ECO:0000256" key="4">
    <source>
        <dbReference type="ARBA" id="ARBA00022722"/>
    </source>
</evidence>
<dbReference type="InterPro" id="IPR002036">
    <property type="entry name" value="YbeY"/>
</dbReference>
<dbReference type="GO" id="GO:0006364">
    <property type="term" value="P:rRNA processing"/>
    <property type="evidence" value="ECO:0007669"/>
    <property type="project" value="UniProtKB-UniRule"/>
</dbReference>
<keyword evidence="3 9" id="KW-0698">rRNA processing</keyword>
<comment type="function">
    <text evidence="9">Single strand-specific metallo-endoribonuclease involved in late-stage 70S ribosome quality control and in maturation of the 3' terminus of the 16S rRNA.</text>
</comment>
<evidence type="ECO:0000256" key="9">
    <source>
        <dbReference type="HAMAP-Rule" id="MF_00009"/>
    </source>
</evidence>
<gene>
    <name evidence="9 10" type="primary">ybeY</name>
    <name evidence="10" type="ORF">GOQ27_00410</name>
</gene>
<comment type="similarity">
    <text evidence="1 9">Belongs to the endoribonuclease YbeY family.</text>
</comment>
<dbReference type="GO" id="GO:0004521">
    <property type="term" value="F:RNA endonuclease activity"/>
    <property type="evidence" value="ECO:0007669"/>
    <property type="project" value="UniProtKB-UniRule"/>
</dbReference>
<accession>A0A942Z504</accession>
<feature type="binding site" evidence="9">
    <location>
        <position position="128"/>
    </location>
    <ligand>
        <name>Zn(2+)</name>
        <dbReference type="ChEBI" id="CHEBI:29105"/>
        <note>catalytic</note>
    </ligand>
</feature>
<dbReference type="Proteomes" id="UP000724672">
    <property type="component" value="Unassembled WGS sequence"/>
</dbReference>
<dbReference type="GO" id="GO:0005737">
    <property type="term" value="C:cytoplasm"/>
    <property type="evidence" value="ECO:0007669"/>
    <property type="project" value="UniProtKB-SubCell"/>
</dbReference>
<dbReference type="NCBIfam" id="TIGR00043">
    <property type="entry name" value="rRNA maturation RNase YbeY"/>
    <property type="match status" value="1"/>
</dbReference>
<keyword evidence="11" id="KW-1185">Reference proteome</keyword>
<dbReference type="PANTHER" id="PTHR46986">
    <property type="entry name" value="ENDORIBONUCLEASE YBEY, CHLOROPLASTIC"/>
    <property type="match status" value="1"/>
</dbReference>
<dbReference type="Pfam" id="PF02130">
    <property type="entry name" value="YbeY"/>
    <property type="match status" value="1"/>
</dbReference>
<organism evidence="10 11">
    <name type="scientific">Anaeromonas frigoriresistens</name>
    <dbReference type="NCBI Taxonomy" id="2683708"/>
    <lineage>
        <taxon>Bacteria</taxon>
        <taxon>Bacillati</taxon>
        <taxon>Bacillota</taxon>
        <taxon>Tissierellia</taxon>
        <taxon>Tissierellales</taxon>
        <taxon>Thermohalobacteraceae</taxon>
        <taxon>Anaeromonas</taxon>
    </lineage>
</organism>